<sequence length="105" mass="11607">MKVEKKIIIIIFLIFQSIFVSSLQIKTTITNFSTDDSLSVIFGSDSLFKSYTLSAGNLSKTILQFSPQIKNSSGNPLDSFEVTAIGFVGKHIYTDKISFVIDTDT</sequence>
<evidence type="ECO:0000313" key="3">
    <source>
        <dbReference type="Proteomes" id="UP000264062"/>
    </source>
</evidence>
<name>A0A350H801_UNCW3</name>
<proteinExistence type="predicted"/>
<dbReference type="AlphaFoldDB" id="A0A350H801"/>
<feature type="non-terminal residue" evidence="2">
    <location>
        <position position="105"/>
    </location>
</feature>
<reference evidence="2 3" key="1">
    <citation type="journal article" date="2018" name="Nat. Biotechnol.">
        <title>A standardized bacterial taxonomy based on genome phylogeny substantially revises the tree of life.</title>
        <authorList>
            <person name="Parks D.H."/>
            <person name="Chuvochina M."/>
            <person name="Waite D.W."/>
            <person name="Rinke C."/>
            <person name="Skarshewski A."/>
            <person name="Chaumeil P.A."/>
            <person name="Hugenholtz P."/>
        </authorList>
    </citation>
    <scope>NUCLEOTIDE SEQUENCE [LARGE SCALE GENOMIC DNA]</scope>
    <source>
        <strain evidence="2">UBA9956</strain>
    </source>
</reference>
<accession>A0A350H801</accession>
<protein>
    <submittedName>
        <fullName evidence="2">Uncharacterized protein</fullName>
    </submittedName>
</protein>
<comment type="caution">
    <text evidence="2">The sequence shown here is derived from an EMBL/GenBank/DDBJ whole genome shotgun (WGS) entry which is preliminary data.</text>
</comment>
<dbReference type="EMBL" id="DMZY01000019">
    <property type="protein sequence ID" value="HAV91667.1"/>
    <property type="molecule type" value="Genomic_DNA"/>
</dbReference>
<evidence type="ECO:0000256" key="1">
    <source>
        <dbReference type="SAM" id="Phobius"/>
    </source>
</evidence>
<feature type="transmembrane region" description="Helical" evidence="1">
    <location>
        <begin position="7"/>
        <end position="25"/>
    </location>
</feature>
<keyword evidence="1" id="KW-1133">Transmembrane helix</keyword>
<dbReference type="Proteomes" id="UP000264062">
    <property type="component" value="Unassembled WGS sequence"/>
</dbReference>
<keyword evidence="1" id="KW-0472">Membrane</keyword>
<keyword evidence="1" id="KW-0812">Transmembrane</keyword>
<organism evidence="2 3">
    <name type="scientific">candidate division WOR-3 bacterium</name>
    <dbReference type="NCBI Taxonomy" id="2052148"/>
    <lineage>
        <taxon>Bacteria</taxon>
        <taxon>Bacteria division WOR-3</taxon>
    </lineage>
</organism>
<evidence type="ECO:0000313" key="2">
    <source>
        <dbReference type="EMBL" id="HAV91667.1"/>
    </source>
</evidence>
<gene>
    <name evidence="2" type="ORF">DCW38_00575</name>
</gene>